<name>A0AC61PHN5_9FIRM</name>
<keyword evidence="2" id="KW-1185">Reference proteome</keyword>
<gene>
    <name evidence="1" type="ORF">SAMN06297397_0276</name>
</gene>
<proteinExistence type="predicted"/>
<accession>A0AC61PHN5</accession>
<reference evidence="1" key="1">
    <citation type="submission" date="2017-04" db="EMBL/GenBank/DDBJ databases">
        <authorList>
            <person name="Varghese N."/>
            <person name="Submissions S."/>
        </authorList>
    </citation>
    <scope>NUCLEOTIDE SEQUENCE</scope>
    <source>
        <strain evidence="1">WTE2008</strain>
    </source>
</reference>
<dbReference type="EMBL" id="FWXZ01000001">
    <property type="protein sequence ID" value="SMC36320.1"/>
    <property type="molecule type" value="Genomic_DNA"/>
</dbReference>
<evidence type="ECO:0000313" key="2">
    <source>
        <dbReference type="Proteomes" id="UP000192328"/>
    </source>
</evidence>
<dbReference type="Proteomes" id="UP000192328">
    <property type="component" value="Unassembled WGS sequence"/>
</dbReference>
<sequence>MNMNRINGTGTEEHNYFIRRMFRRQYMPALISALTLSLGDMADAIVLGRRMGEVGLAAMSFALPIFMIYNVIMHSFGLGGSMNFSRHMAAGHEEKARADFQGVFTFLILIGAAIAVLGNLAIQPILFVLGAGESHTLLYDTTAVYVRILLISAPLFFSAYSLGYYMRNCDMEREAGIAASVGNIVDIILNVVLVFFLRMGAAGAGIATLAGVALTSAIEIVVIRCRKNALRLLPFKPDYSNVWKCFRTGFSTCVSYLYKLVFVLLCNNIIIRLAGEEGVAVFDVIQNLTYFFSYIYGAVTQAVQPILSTYSQEYNHEACDLAERKGFFVGMVTGLAVTALVAVFAPEVCAVFGLSPENGGTLGTWAIRVFCTGTLLTGINHLWGEFSLARGQSLPTFVLSTLRGAAVLIPLTLLCSQFGAKFFWTVFPLTEAVSLAIFLLWRKLKYVDNGQIEPERVYRAFLHNQLEEIGTVTEQIEAFCERWEATPKQHYYVQMTVEELCNVIMTKGFQGKEADECMIQISLVAGKDGKFTLHLRDSSDTFNPFAFSADKSDGEDIDFNEVGMQVIKKRAESFYYRRYQEFNTMVVTI</sequence>
<organism evidence="1 2">
    <name type="scientific">Aristaeella lactis</name>
    <dbReference type="NCBI Taxonomy" id="3046383"/>
    <lineage>
        <taxon>Bacteria</taxon>
        <taxon>Bacillati</taxon>
        <taxon>Bacillota</taxon>
        <taxon>Clostridia</taxon>
        <taxon>Eubacteriales</taxon>
        <taxon>Aristaeellaceae</taxon>
        <taxon>Aristaeella</taxon>
    </lineage>
</organism>
<protein>
    <submittedName>
        <fullName evidence="1">Na+-driven multidrug efflux pump</fullName>
    </submittedName>
</protein>
<evidence type="ECO:0000313" key="1">
    <source>
        <dbReference type="EMBL" id="SMC36320.1"/>
    </source>
</evidence>
<comment type="caution">
    <text evidence="1">The sequence shown here is derived from an EMBL/GenBank/DDBJ whole genome shotgun (WGS) entry which is preliminary data.</text>
</comment>